<proteinExistence type="predicted"/>
<gene>
    <name evidence="1" type="ordered locus">ETAE_1307</name>
</gene>
<evidence type="ECO:0000313" key="2">
    <source>
        <dbReference type="Proteomes" id="UP000002634"/>
    </source>
</evidence>
<dbReference type="Proteomes" id="UP000002634">
    <property type="component" value="Chromosome"/>
</dbReference>
<name>A0AAU8PAN2_EDWPI</name>
<dbReference type="EMBL" id="CP001135">
    <property type="protein sequence ID" value="ACY84148.1"/>
    <property type="molecule type" value="Genomic_DNA"/>
</dbReference>
<evidence type="ECO:0000313" key="1">
    <source>
        <dbReference type="EMBL" id="ACY84148.1"/>
    </source>
</evidence>
<protein>
    <submittedName>
        <fullName evidence="1">Uncharacterized protein</fullName>
    </submittedName>
</protein>
<reference evidence="1 2" key="1">
    <citation type="journal article" date="2009" name="PLoS ONE">
        <title>Genome sequence of the versatile fish pathogen Edwardsiella tarda provides insights into its adaptation to broad host ranges and intracellular niches.</title>
        <authorList>
            <person name="Wang Q."/>
            <person name="Yang M."/>
            <person name="Xiao J."/>
            <person name="Wu H."/>
            <person name="Wang X."/>
            <person name="Lv Y."/>
            <person name="Xu L."/>
            <person name="Zheng H."/>
            <person name="Wang S."/>
            <person name="Zhao G."/>
            <person name="Liu Q."/>
            <person name="Zhang Y."/>
        </authorList>
    </citation>
    <scope>NUCLEOTIDE SEQUENCE [LARGE SCALE GENOMIC DNA]</scope>
    <source>
        <strain evidence="2">EIB202 / CCTCC M208068</strain>
    </source>
</reference>
<dbReference type="AlphaFoldDB" id="A0AAU8PAN2"/>
<keyword evidence="2" id="KW-1185">Reference proteome</keyword>
<organism evidence="1 2">
    <name type="scientific">Edwardsiella piscicida</name>
    <dbReference type="NCBI Taxonomy" id="1263550"/>
    <lineage>
        <taxon>Bacteria</taxon>
        <taxon>Pseudomonadati</taxon>
        <taxon>Pseudomonadota</taxon>
        <taxon>Gammaproteobacteria</taxon>
        <taxon>Enterobacterales</taxon>
        <taxon>Hafniaceae</taxon>
        <taxon>Edwardsiella</taxon>
    </lineage>
</organism>
<accession>A0AAU8PAN2</accession>
<sequence length="39" mass="4927">MQWKGKYPPWRDFMILIIHCVNVFQRREGTRSVYRREDN</sequence>
<dbReference type="KEGG" id="etr:ETAE_1307"/>